<organism evidence="2 3">
    <name type="scientific">Aspergillus calidoustus</name>
    <dbReference type="NCBI Taxonomy" id="454130"/>
    <lineage>
        <taxon>Eukaryota</taxon>
        <taxon>Fungi</taxon>
        <taxon>Dikarya</taxon>
        <taxon>Ascomycota</taxon>
        <taxon>Pezizomycotina</taxon>
        <taxon>Eurotiomycetes</taxon>
        <taxon>Eurotiomycetidae</taxon>
        <taxon>Eurotiales</taxon>
        <taxon>Aspergillaceae</taxon>
        <taxon>Aspergillus</taxon>
        <taxon>Aspergillus subgen. Nidulantes</taxon>
    </lineage>
</organism>
<sequence>MNPPLHLPSAPREVTYASSTMATTDSDNLASGTRIRKRRSYGSSSDRAPTPTEDGIIEIDYRAGGPVLCESPCISNHSQYALPPQHKYYNLVANERHKVVSPIVHLCNEEDIPGLVAVRLVGRQSVYALQDEPVPTLLISLDRIQSDRHERDREVQGKERRSWTDLVRIFRASLRKSLASLWQSDPTRNHLDLDADDFSVEITDVRFHQHESIHPCYPTDTIFPVWTDVAEEIMTRISDPTGIFTIGCFRVGGKIYTRDPYWEWAVKESRERCPPTVVIGVDRLVKRDWAQVRETVIAVLDARGLDEVAVLIRKDVDSRPDKVVGDGDPQEPLGVHNCRPDPDLGYSINNSRAAGDVAFGSLGAWVEVKELTTGDWVPMALTSANCCLPPEEGLSAEDLQVLLKRKRDGVNSNDVHKRHLLAVESPSRKDVEKGIKFLTDEINQPSRDPSERSAQMKWRKGRETMKGYLDNHGHLLGEVFASSGLRVAPSTEDASKLSIRDWALVRPNADHSMGKNDIGIVQTPAGRELRRLSRHLPNTNQSLLTIGRTNPIVRWNYANLKVYHISRFMTDGQKQPILTWEHAIVRNGDITPLGDERDSGALVLDQMGRALGMVFGGSISGDLVYFTSARDLVDDINRSTTGVKAVRLPGDEFWEWE</sequence>
<dbReference type="OMA" id="INTISCH"/>
<feature type="region of interest" description="Disordered" evidence="1">
    <location>
        <begin position="21"/>
        <end position="53"/>
    </location>
</feature>
<dbReference type="EMBL" id="CDMC01000003">
    <property type="protein sequence ID" value="CEL02586.1"/>
    <property type="molecule type" value="Genomic_DNA"/>
</dbReference>
<keyword evidence="3" id="KW-1185">Reference proteome</keyword>
<accession>A0A0U5C446</accession>
<dbReference type="OrthoDB" id="5424209at2759"/>
<dbReference type="STRING" id="454130.A0A0U5C446"/>
<evidence type="ECO:0000256" key="1">
    <source>
        <dbReference type="SAM" id="MobiDB-lite"/>
    </source>
</evidence>
<reference evidence="3" key="1">
    <citation type="journal article" date="2016" name="Genome Announc.">
        <title>Draft genome sequences of fungus Aspergillus calidoustus.</title>
        <authorList>
            <person name="Horn F."/>
            <person name="Linde J."/>
            <person name="Mattern D.J."/>
            <person name="Walther G."/>
            <person name="Guthke R."/>
            <person name="Scherlach K."/>
            <person name="Martin K."/>
            <person name="Brakhage A.A."/>
            <person name="Petzke L."/>
            <person name="Valiante V."/>
        </authorList>
    </citation>
    <scope>NUCLEOTIDE SEQUENCE [LARGE SCALE GENOMIC DNA]</scope>
    <source>
        <strain evidence="3">SF006504</strain>
    </source>
</reference>
<name>A0A0U5C446_ASPCI</name>
<evidence type="ECO:0000313" key="3">
    <source>
        <dbReference type="Proteomes" id="UP000054771"/>
    </source>
</evidence>
<dbReference type="AlphaFoldDB" id="A0A0U5C446"/>
<feature type="compositionally biased region" description="Polar residues" evidence="1">
    <location>
        <begin position="21"/>
        <end position="31"/>
    </location>
</feature>
<dbReference type="Proteomes" id="UP000054771">
    <property type="component" value="Unassembled WGS sequence"/>
</dbReference>
<proteinExistence type="predicted"/>
<protein>
    <submittedName>
        <fullName evidence="2">Uncharacterized protein</fullName>
    </submittedName>
</protein>
<gene>
    <name evidence="2" type="ORF">ASPCAL03753</name>
</gene>
<evidence type="ECO:0000313" key="2">
    <source>
        <dbReference type="EMBL" id="CEL02586.1"/>
    </source>
</evidence>